<dbReference type="PROSITE" id="PS51935">
    <property type="entry name" value="NLPC_P60"/>
    <property type="match status" value="1"/>
</dbReference>
<evidence type="ECO:0000256" key="4">
    <source>
        <dbReference type="ARBA" id="ARBA00022807"/>
    </source>
</evidence>
<dbReference type="Pfam" id="PF00877">
    <property type="entry name" value="NLPC_P60"/>
    <property type="match status" value="1"/>
</dbReference>
<evidence type="ECO:0000256" key="5">
    <source>
        <dbReference type="SAM" id="SignalP"/>
    </source>
</evidence>
<accession>A0A7X6DLT2</accession>
<dbReference type="AlphaFoldDB" id="A0A7X6DLT2"/>
<comment type="caution">
    <text evidence="7">The sequence shown here is derived from an EMBL/GenBank/DDBJ whole genome shotgun (WGS) entry which is preliminary data.</text>
</comment>
<gene>
    <name evidence="7" type="ORF">MNODULE_02165</name>
</gene>
<dbReference type="EMBL" id="VTOW01000001">
    <property type="protein sequence ID" value="NKE69556.1"/>
    <property type="molecule type" value="Genomic_DNA"/>
</dbReference>
<dbReference type="InterPro" id="IPR000064">
    <property type="entry name" value="NLP_P60_dom"/>
</dbReference>
<dbReference type="InterPro" id="IPR051202">
    <property type="entry name" value="Peptidase_C40"/>
</dbReference>
<reference evidence="7 8" key="1">
    <citation type="journal article" date="2020" name="Nature">
        <title>Bacterial chemolithoautotrophy via manganese oxidation.</title>
        <authorList>
            <person name="Yu H."/>
            <person name="Leadbetter J.R."/>
        </authorList>
    </citation>
    <scope>NUCLEOTIDE SEQUENCE [LARGE SCALE GENOMIC DNA]</scope>
    <source>
        <strain evidence="7 8">Mn-1</strain>
    </source>
</reference>
<organism evidence="7 8">
    <name type="scientific">Candidatus Manganitrophus noduliformans</name>
    <dbReference type="NCBI Taxonomy" id="2606439"/>
    <lineage>
        <taxon>Bacteria</taxon>
        <taxon>Pseudomonadati</taxon>
        <taxon>Nitrospirota</taxon>
        <taxon>Nitrospiria</taxon>
        <taxon>Candidatus Troglogloeales</taxon>
        <taxon>Candidatus Manganitrophaceae</taxon>
        <taxon>Candidatus Manganitrophus</taxon>
    </lineage>
</organism>
<evidence type="ECO:0000313" key="7">
    <source>
        <dbReference type="EMBL" id="NKE69556.1"/>
    </source>
</evidence>
<name>A0A7X6DLT2_9BACT</name>
<comment type="similarity">
    <text evidence="1">Belongs to the peptidase C40 family.</text>
</comment>
<evidence type="ECO:0000313" key="8">
    <source>
        <dbReference type="Proteomes" id="UP000534783"/>
    </source>
</evidence>
<protein>
    <submittedName>
        <fullName evidence="7">NlpC/P60 family protein</fullName>
    </submittedName>
</protein>
<evidence type="ECO:0000256" key="2">
    <source>
        <dbReference type="ARBA" id="ARBA00022670"/>
    </source>
</evidence>
<sequence>MRWGLFTILFFFMLTGCAGMQGNDRPDLVISGKVPPRQRVVKTAHHFLGTPYRFGGATPAEGFDCSGYVAYVFSRSVGLSLPRVTGAQIKKGRPVPGGQLLPADLVFFRISRWQPLHVGIYIGGNKFIHAPSRGGEVRVERLDHPFWKPRYRTARRLLPPFPEKGQARPATFSFVDGVFSGP</sequence>
<evidence type="ECO:0000256" key="3">
    <source>
        <dbReference type="ARBA" id="ARBA00022801"/>
    </source>
</evidence>
<feature type="domain" description="NlpC/P60" evidence="6">
    <location>
        <begin position="34"/>
        <end position="158"/>
    </location>
</feature>
<dbReference type="PANTHER" id="PTHR47053">
    <property type="entry name" value="MUREIN DD-ENDOPEPTIDASE MEPH-RELATED"/>
    <property type="match status" value="1"/>
</dbReference>
<keyword evidence="4" id="KW-0788">Thiol protease</keyword>
<evidence type="ECO:0000259" key="6">
    <source>
        <dbReference type="PROSITE" id="PS51935"/>
    </source>
</evidence>
<dbReference type="PROSITE" id="PS51257">
    <property type="entry name" value="PROKAR_LIPOPROTEIN"/>
    <property type="match status" value="1"/>
</dbReference>
<dbReference type="PANTHER" id="PTHR47053:SF1">
    <property type="entry name" value="MUREIN DD-ENDOPEPTIDASE MEPH-RELATED"/>
    <property type="match status" value="1"/>
</dbReference>
<keyword evidence="8" id="KW-1185">Reference proteome</keyword>
<dbReference type="GO" id="GO:0006508">
    <property type="term" value="P:proteolysis"/>
    <property type="evidence" value="ECO:0007669"/>
    <property type="project" value="UniProtKB-KW"/>
</dbReference>
<feature type="chain" id="PRO_5030931933" evidence="5">
    <location>
        <begin position="21"/>
        <end position="182"/>
    </location>
</feature>
<dbReference type="SUPFAM" id="SSF54001">
    <property type="entry name" value="Cysteine proteinases"/>
    <property type="match status" value="1"/>
</dbReference>
<keyword evidence="2" id="KW-0645">Protease</keyword>
<dbReference type="GO" id="GO:0008234">
    <property type="term" value="F:cysteine-type peptidase activity"/>
    <property type="evidence" value="ECO:0007669"/>
    <property type="project" value="UniProtKB-KW"/>
</dbReference>
<evidence type="ECO:0000256" key="1">
    <source>
        <dbReference type="ARBA" id="ARBA00007074"/>
    </source>
</evidence>
<keyword evidence="5" id="KW-0732">Signal</keyword>
<dbReference type="Proteomes" id="UP000534783">
    <property type="component" value="Unassembled WGS sequence"/>
</dbReference>
<dbReference type="InterPro" id="IPR038765">
    <property type="entry name" value="Papain-like_cys_pep_sf"/>
</dbReference>
<dbReference type="RefSeq" id="WP_168057852.1">
    <property type="nucleotide sequence ID" value="NZ_VTOW01000001.1"/>
</dbReference>
<proteinExistence type="inferred from homology"/>
<keyword evidence="3" id="KW-0378">Hydrolase</keyword>
<dbReference type="Gene3D" id="3.90.1720.10">
    <property type="entry name" value="endopeptidase domain like (from Nostoc punctiforme)"/>
    <property type="match status" value="1"/>
</dbReference>
<feature type="signal peptide" evidence="5">
    <location>
        <begin position="1"/>
        <end position="20"/>
    </location>
</feature>